<name>A0A180G970_PUCT1</name>
<evidence type="ECO:0000256" key="1">
    <source>
        <dbReference type="SAM" id="MobiDB-lite"/>
    </source>
</evidence>
<gene>
    <name evidence="2" type="ORF">PTTG_28781</name>
</gene>
<feature type="region of interest" description="Disordered" evidence="1">
    <location>
        <begin position="262"/>
        <end position="282"/>
    </location>
</feature>
<dbReference type="EMBL" id="ADAS02000138">
    <property type="protein sequence ID" value="OAV89160.1"/>
    <property type="molecule type" value="Genomic_DNA"/>
</dbReference>
<dbReference type="AlphaFoldDB" id="A0A180G970"/>
<evidence type="ECO:0000313" key="3">
    <source>
        <dbReference type="EnsemblFungi" id="PTTG_28781-t43_1-p1"/>
    </source>
</evidence>
<keyword evidence="4" id="KW-1185">Reference proteome</keyword>
<feature type="region of interest" description="Disordered" evidence="1">
    <location>
        <begin position="297"/>
        <end position="333"/>
    </location>
</feature>
<feature type="region of interest" description="Disordered" evidence="1">
    <location>
        <begin position="199"/>
        <end position="237"/>
    </location>
</feature>
<evidence type="ECO:0000313" key="4">
    <source>
        <dbReference type="Proteomes" id="UP000005240"/>
    </source>
</evidence>
<feature type="compositionally biased region" description="Polar residues" evidence="1">
    <location>
        <begin position="312"/>
        <end position="327"/>
    </location>
</feature>
<organism evidence="2">
    <name type="scientific">Puccinia triticina (isolate 1-1 / race 1 (BBBD))</name>
    <name type="common">Brown leaf rust fungus</name>
    <dbReference type="NCBI Taxonomy" id="630390"/>
    <lineage>
        <taxon>Eukaryota</taxon>
        <taxon>Fungi</taxon>
        <taxon>Dikarya</taxon>
        <taxon>Basidiomycota</taxon>
        <taxon>Pucciniomycotina</taxon>
        <taxon>Pucciniomycetes</taxon>
        <taxon>Pucciniales</taxon>
        <taxon>Pucciniaceae</taxon>
        <taxon>Puccinia</taxon>
    </lineage>
</organism>
<reference evidence="3 4" key="3">
    <citation type="journal article" date="2017" name="G3 (Bethesda)">
        <title>Comparative analysis highlights variable genome content of wheat rusts and divergence of the mating loci.</title>
        <authorList>
            <person name="Cuomo C.A."/>
            <person name="Bakkeren G."/>
            <person name="Khalil H.B."/>
            <person name="Panwar V."/>
            <person name="Joly D."/>
            <person name="Linning R."/>
            <person name="Sakthikumar S."/>
            <person name="Song X."/>
            <person name="Adiconis X."/>
            <person name="Fan L."/>
            <person name="Goldberg J.M."/>
            <person name="Levin J.Z."/>
            <person name="Young S."/>
            <person name="Zeng Q."/>
            <person name="Anikster Y."/>
            <person name="Bruce M."/>
            <person name="Wang M."/>
            <person name="Yin C."/>
            <person name="McCallum B."/>
            <person name="Szabo L.J."/>
            <person name="Hulbert S."/>
            <person name="Chen X."/>
            <person name="Fellers J.P."/>
        </authorList>
    </citation>
    <scope>NUCLEOTIDE SEQUENCE</scope>
    <source>
        <strain evidence="4">Isolate 1-1 / race 1 (BBBD)</strain>
        <strain evidence="3">isolate 1-1 / race 1 (BBBD)</strain>
    </source>
</reference>
<evidence type="ECO:0000313" key="2">
    <source>
        <dbReference type="EMBL" id="OAV89160.1"/>
    </source>
</evidence>
<proteinExistence type="predicted"/>
<dbReference type="Proteomes" id="UP000005240">
    <property type="component" value="Unassembled WGS sequence"/>
</dbReference>
<dbReference type="OrthoDB" id="2499021at2759"/>
<reference evidence="3" key="4">
    <citation type="submission" date="2025-05" db="UniProtKB">
        <authorList>
            <consortium name="EnsemblFungi"/>
        </authorList>
    </citation>
    <scope>IDENTIFICATION</scope>
    <source>
        <strain evidence="3">isolate 1-1 / race 1 (BBBD)</strain>
    </source>
</reference>
<reference evidence="2" key="2">
    <citation type="submission" date="2016-05" db="EMBL/GenBank/DDBJ databases">
        <title>Comparative analysis highlights variable genome content of wheat rusts and divergence of the mating loci.</title>
        <authorList>
            <person name="Cuomo C.A."/>
            <person name="Bakkeren G."/>
            <person name="Szabo L."/>
            <person name="Khalil H."/>
            <person name="Joly D."/>
            <person name="Goldberg J."/>
            <person name="Young S."/>
            <person name="Zeng Q."/>
            <person name="Fellers J."/>
        </authorList>
    </citation>
    <scope>NUCLEOTIDE SEQUENCE [LARGE SCALE GENOMIC DNA]</scope>
    <source>
        <strain evidence="2">1-1 BBBD Race 1</strain>
    </source>
</reference>
<accession>A0A180G970</accession>
<sequence length="433" mass="48289">MKPSNTLTTSDFAAATNLPIVLDSTFCLRSHSAWSSSKILAHVSTDLAIKRSESPRHRRNDPLADIAANLPNQISKIPVRMSPTIDCSSLLFNQSSTLAALDSNQRTTGESSERKNLHTSWLTSSLSPLIWLPMAFVNLPTVEAKEEDLQHKTKSPLASDHLATQSIDPHIDTTESCSNREENAELSDLHTLPNISLLNLEKNSTPPRCPSRLKESPPNTVLNRSVRFSDPTPLGIQTDQSQWLHNFSIDTTYDKVDAFPSPTPGKRFLGRGSIDSNYQSPRKASLPDWVVNEYLSSNNSPKKLEPIGDLKSLQTHPTHKNQSNPGTQHPRMNFTLNTYKRSRPSTTSHSILPARHLPPPGKVFYPLLHHSEVKKFNQNNDSLSLSPHLSPRLQNVNQKSASKLSFKSKIRQIFVFRKKSSKKSNVSLPNSLN</sequence>
<reference evidence="2" key="1">
    <citation type="submission" date="2009-11" db="EMBL/GenBank/DDBJ databases">
        <authorList>
            <consortium name="The Broad Institute Genome Sequencing Platform"/>
            <person name="Ward D."/>
            <person name="Feldgarden M."/>
            <person name="Earl A."/>
            <person name="Young S.K."/>
            <person name="Zeng Q."/>
            <person name="Koehrsen M."/>
            <person name="Alvarado L."/>
            <person name="Berlin A."/>
            <person name="Bochicchio J."/>
            <person name="Borenstein D."/>
            <person name="Chapman S.B."/>
            <person name="Chen Z."/>
            <person name="Engels R."/>
            <person name="Freedman E."/>
            <person name="Gellesch M."/>
            <person name="Goldberg J."/>
            <person name="Griggs A."/>
            <person name="Gujja S."/>
            <person name="Heilman E."/>
            <person name="Heiman D."/>
            <person name="Hepburn T."/>
            <person name="Howarth C."/>
            <person name="Jen D."/>
            <person name="Larson L."/>
            <person name="Lewis B."/>
            <person name="Mehta T."/>
            <person name="Park D."/>
            <person name="Pearson M."/>
            <person name="Roberts A."/>
            <person name="Saif S."/>
            <person name="Shea T."/>
            <person name="Shenoy N."/>
            <person name="Sisk P."/>
            <person name="Stolte C."/>
            <person name="Sykes S."/>
            <person name="Thomson T."/>
            <person name="Walk T."/>
            <person name="White J."/>
            <person name="Yandava C."/>
            <person name="Izard J."/>
            <person name="Baranova O.V."/>
            <person name="Blanton J.M."/>
            <person name="Tanner A.C."/>
            <person name="Dewhirst F.E."/>
            <person name="Haas B."/>
            <person name="Nusbaum C."/>
            <person name="Birren B."/>
        </authorList>
    </citation>
    <scope>NUCLEOTIDE SEQUENCE [LARGE SCALE GENOMIC DNA]</scope>
    <source>
        <strain evidence="2">1-1 BBBD Race 1</strain>
    </source>
</reference>
<dbReference type="EnsemblFungi" id="PTTG_28781-t43_1">
    <property type="protein sequence ID" value="PTTG_28781-t43_1-p1"/>
    <property type="gene ID" value="PTTG_28781"/>
</dbReference>
<dbReference type="VEuPathDB" id="FungiDB:PTTG_28781"/>
<protein>
    <submittedName>
        <fullName evidence="2 3">Uncharacterized protein</fullName>
    </submittedName>
</protein>